<protein>
    <recommendedName>
        <fullName evidence="1">DinB-like domain-containing protein</fullName>
    </recommendedName>
</protein>
<dbReference type="OrthoDB" id="4295522at2"/>
<comment type="caution">
    <text evidence="2">The sequence shown here is derived from an EMBL/GenBank/DDBJ whole genome shotgun (WGS) entry which is preliminary data.</text>
</comment>
<dbReference type="EMBL" id="LTAO01000034">
    <property type="protein sequence ID" value="KYG28227.1"/>
    <property type="molecule type" value="Genomic_DNA"/>
</dbReference>
<dbReference type="RefSeq" id="WP_061949650.1">
    <property type="nucleotide sequence ID" value="NZ_LTAO01000034.1"/>
</dbReference>
<evidence type="ECO:0000259" key="1">
    <source>
        <dbReference type="Pfam" id="PF12867"/>
    </source>
</evidence>
<organism evidence="2 3">
    <name type="scientific">Alkalihalobacillus trypoxylicola</name>
    <dbReference type="NCBI Taxonomy" id="519424"/>
    <lineage>
        <taxon>Bacteria</taxon>
        <taxon>Bacillati</taxon>
        <taxon>Bacillota</taxon>
        <taxon>Bacilli</taxon>
        <taxon>Bacillales</taxon>
        <taxon>Bacillaceae</taxon>
        <taxon>Alkalihalobacillus</taxon>
    </lineage>
</organism>
<dbReference type="SUPFAM" id="SSF109854">
    <property type="entry name" value="DinB/YfiT-like putative metalloenzymes"/>
    <property type="match status" value="1"/>
</dbReference>
<accession>A0A162D5V9</accession>
<dbReference type="Pfam" id="PF12867">
    <property type="entry name" value="DinB_2"/>
    <property type="match status" value="1"/>
</dbReference>
<reference evidence="2" key="1">
    <citation type="submission" date="2016-02" db="EMBL/GenBank/DDBJ databases">
        <title>Genome sequence of Bacillus trypoxylicola KCTC 13244(T).</title>
        <authorList>
            <person name="Jeong H."/>
            <person name="Park S.-H."/>
            <person name="Choi S.-K."/>
        </authorList>
    </citation>
    <scope>NUCLEOTIDE SEQUENCE [LARGE SCALE GENOMIC DNA]</scope>
    <source>
        <strain evidence="2">KCTC 13244</strain>
    </source>
</reference>
<gene>
    <name evidence="2" type="ORF">AZF04_10025</name>
</gene>
<evidence type="ECO:0000313" key="3">
    <source>
        <dbReference type="Proteomes" id="UP000075806"/>
    </source>
</evidence>
<name>A0A162D5V9_9BACI</name>
<dbReference type="InterPro" id="IPR024775">
    <property type="entry name" value="DinB-like"/>
</dbReference>
<dbReference type="AlphaFoldDB" id="A0A162D5V9"/>
<dbReference type="STRING" id="519424.AZF04_10025"/>
<evidence type="ECO:0000313" key="2">
    <source>
        <dbReference type="EMBL" id="KYG28227.1"/>
    </source>
</evidence>
<sequence length="156" mass="18365">MSDYIFTQLRFVRANTLRDVVDINNKMSEIIPVGFNNNIKWNLGHIYFIQERFAFHFAKETLWLPEPFTELFRPGTKPGSDGQIEVELSEIIQLLEGQIDRIESTFKNRLKEKTEESYTTSKGLHLSTIEEFLSFCLYHEGMHYEKIKLLKKLITS</sequence>
<dbReference type="InterPro" id="IPR034660">
    <property type="entry name" value="DinB/YfiT-like"/>
</dbReference>
<proteinExistence type="predicted"/>
<dbReference type="Proteomes" id="UP000075806">
    <property type="component" value="Unassembled WGS sequence"/>
</dbReference>
<keyword evidence="3" id="KW-1185">Reference proteome</keyword>
<feature type="domain" description="DinB-like" evidence="1">
    <location>
        <begin position="8"/>
        <end position="145"/>
    </location>
</feature>
<dbReference type="Gene3D" id="1.20.120.450">
    <property type="entry name" value="dinb family like domain"/>
    <property type="match status" value="1"/>
</dbReference>